<name>A0A4R1L6Z0_9BACT</name>
<proteinExistence type="inferred from homology"/>
<protein>
    <submittedName>
        <fullName evidence="7">Uncharacterized protein (TIGR00297 family)</fullName>
    </submittedName>
</protein>
<dbReference type="AlphaFoldDB" id="A0A4R1L6Z0"/>
<evidence type="ECO:0000256" key="5">
    <source>
        <dbReference type="ARBA" id="ARBA00023136"/>
    </source>
</evidence>
<comment type="subcellular location">
    <subcellularLocation>
        <location evidence="1">Membrane</location>
        <topology evidence="1">Multi-pass membrane protein</topology>
    </subcellularLocation>
</comment>
<organism evidence="7 8">
    <name type="scientific">Acidipila rosea</name>
    <dbReference type="NCBI Taxonomy" id="768535"/>
    <lineage>
        <taxon>Bacteria</taxon>
        <taxon>Pseudomonadati</taxon>
        <taxon>Acidobacteriota</taxon>
        <taxon>Terriglobia</taxon>
        <taxon>Terriglobales</taxon>
        <taxon>Acidobacteriaceae</taxon>
        <taxon>Acidipila</taxon>
    </lineage>
</organism>
<dbReference type="Proteomes" id="UP000295210">
    <property type="component" value="Unassembled WGS sequence"/>
</dbReference>
<keyword evidence="5 6" id="KW-0472">Membrane</keyword>
<evidence type="ECO:0000256" key="3">
    <source>
        <dbReference type="ARBA" id="ARBA00022692"/>
    </source>
</evidence>
<evidence type="ECO:0000256" key="2">
    <source>
        <dbReference type="ARBA" id="ARBA00009012"/>
    </source>
</evidence>
<reference evidence="7 8" key="1">
    <citation type="submission" date="2019-03" db="EMBL/GenBank/DDBJ databases">
        <title>Genomic Encyclopedia of Type Strains, Phase IV (KMG-IV): sequencing the most valuable type-strain genomes for metagenomic binning, comparative biology and taxonomic classification.</title>
        <authorList>
            <person name="Goeker M."/>
        </authorList>
    </citation>
    <scope>NUCLEOTIDE SEQUENCE [LARGE SCALE GENOMIC DNA]</scope>
    <source>
        <strain evidence="7 8">DSM 103428</strain>
    </source>
</reference>
<evidence type="ECO:0000313" key="7">
    <source>
        <dbReference type="EMBL" id="TCK73978.1"/>
    </source>
</evidence>
<feature type="transmembrane region" description="Helical" evidence="6">
    <location>
        <begin position="67"/>
        <end position="83"/>
    </location>
</feature>
<evidence type="ECO:0000313" key="8">
    <source>
        <dbReference type="Proteomes" id="UP000295210"/>
    </source>
</evidence>
<gene>
    <name evidence="7" type="ORF">C7378_1598</name>
</gene>
<comment type="caution">
    <text evidence="7">The sequence shown here is derived from an EMBL/GenBank/DDBJ whole genome shotgun (WGS) entry which is preliminary data.</text>
</comment>
<dbReference type="PANTHER" id="PTHR13353">
    <property type="entry name" value="TRANSMEMBRANE PROTEIN 19"/>
    <property type="match status" value="1"/>
</dbReference>
<evidence type="ECO:0000256" key="1">
    <source>
        <dbReference type="ARBA" id="ARBA00004141"/>
    </source>
</evidence>
<keyword evidence="4 6" id="KW-1133">Transmembrane helix</keyword>
<evidence type="ECO:0000256" key="4">
    <source>
        <dbReference type="ARBA" id="ARBA00022989"/>
    </source>
</evidence>
<feature type="transmembrane region" description="Helical" evidence="6">
    <location>
        <begin position="128"/>
        <end position="146"/>
    </location>
</feature>
<feature type="transmembrane region" description="Helical" evidence="6">
    <location>
        <begin position="257"/>
        <end position="273"/>
    </location>
</feature>
<dbReference type="Pfam" id="PF01940">
    <property type="entry name" value="DUF92"/>
    <property type="match status" value="1"/>
</dbReference>
<keyword evidence="3 6" id="KW-0812">Transmembrane</keyword>
<dbReference type="EMBL" id="SMGK01000002">
    <property type="protein sequence ID" value="TCK73978.1"/>
    <property type="molecule type" value="Genomic_DNA"/>
</dbReference>
<dbReference type="GO" id="GO:0016020">
    <property type="term" value="C:membrane"/>
    <property type="evidence" value="ECO:0007669"/>
    <property type="project" value="UniProtKB-SubCell"/>
</dbReference>
<comment type="similarity">
    <text evidence="2">Belongs to the TMEM19 family.</text>
</comment>
<feature type="transmembrane region" description="Helical" evidence="6">
    <location>
        <begin position="227"/>
        <end position="245"/>
    </location>
</feature>
<feature type="transmembrane region" description="Helical" evidence="6">
    <location>
        <begin position="195"/>
        <end position="220"/>
    </location>
</feature>
<feature type="transmembrane region" description="Helical" evidence="6">
    <location>
        <begin position="89"/>
        <end position="107"/>
    </location>
</feature>
<accession>A0A4R1L6Z0</accession>
<feature type="transmembrane region" description="Helical" evidence="6">
    <location>
        <begin position="43"/>
        <end position="60"/>
    </location>
</feature>
<sequence length="276" mass="28380">MKHDLSTEPLAWQSRWLLAAVLLPAAAWIAVQSWMAALVHPPTLWQALLISGCFAVLVRAMRAATTAAALTGAVLTACIYYQAPGMRTALWPMLAMLVLTLGATRAGRRHKEALGTAESRRGRGPAQVAANLGMAALASFPTLFGWSRTVSLMVLTAALAEAAADTLSSELGQVFGGTPRLVTTGRRVAPGTDGAVSLAGTLVGIAGALVIAAVGGAVLGLGWSRSAVAFFAAVAGLFADSLLGATLERGAWLNNDAVNFLSTAVAGLVAVCFRSR</sequence>
<evidence type="ECO:0000256" key="6">
    <source>
        <dbReference type="SAM" id="Phobius"/>
    </source>
</evidence>
<dbReference type="RefSeq" id="WP_165876709.1">
    <property type="nucleotide sequence ID" value="NZ_SMGK01000002.1"/>
</dbReference>
<dbReference type="PANTHER" id="PTHR13353:SF5">
    <property type="entry name" value="TRANSMEMBRANE PROTEIN 19"/>
    <property type="match status" value="1"/>
</dbReference>
<dbReference type="InterPro" id="IPR002794">
    <property type="entry name" value="DUF92_TMEM19"/>
</dbReference>
<keyword evidence="8" id="KW-1185">Reference proteome</keyword>
<feature type="transmembrane region" description="Helical" evidence="6">
    <location>
        <begin position="16"/>
        <end position="37"/>
    </location>
</feature>